<dbReference type="OrthoDB" id="292826at2"/>
<keyword evidence="3" id="KW-1185">Reference proteome</keyword>
<evidence type="ECO:0000313" key="3">
    <source>
        <dbReference type="Proteomes" id="UP000315010"/>
    </source>
</evidence>
<dbReference type="AlphaFoldDB" id="A0A5C5ZD35"/>
<accession>A0A5C5ZD35</accession>
<reference evidence="2 3" key="1">
    <citation type="submission" date="2019-02" db="EMBL/GenBank/DDBJ databases">
        <title>Deep-cultivation of Planctomycetes and their phenomic and genomic characterization uncovers novel biology.</title>
        <authorList>
            <person name="Wiegand S."/>
            <person name="Jogler M."/>
            <person name="Boedeker C."/>
            <person name="Pinto D."/>
            <person name="Vollmers J."/>
            <person name="Rivas-Marin E."/>
            <person name="Kohn T."/>
            <person name="Peeters S.H."/>
            <person name="Heuer A."/>
            <person name="Rast P."/>
            <person name="Oberbeckmann S."/>
            <person name="Bunk B."/>
            <person name="Jeske O."/>
            <person name="Meyerdierks A."/>
            <person name="Storesund J.E."/>
            <person name="Kallscheuer N."/>
            <person name="Luecker S."/>
            <person name="Lage O.M."/>
            <person name="Pohl T."/>
            <person name="Merkel B.J."/>
            <person name="Hornburger P."/>
            <person name="Mueller R.-W."/>
            <person name="Bruemmer F."/>
            <person name="Labrenz M."/>
            <person name="Spormann A.M."/>
            <person name="Op Den Camp H."/>
            <person name="Overmann J."/>
            <person name="Amann R."/>
            <person name="Jetten M.S.M."/>
            <person name="Mascher T."/>
            <person name="Medema M.H."/>
            <person name="Devos D.P."/>
            <person name="Kaster A.-K."/>
            <person name="Ovreas L."/>
            <person name="Rohde M."/>
            <person name="Galperin M.Y."/>
            <person name="Jogler C."/>
        </authorList>
    </citation>
    <scope>NUCLEOTIDE SEQUENCE [LARGE SCALE GENOMIC DNA]</scope>
    <source>
        <strain evidence="2 3">CA13</strain>
    </source>
</reference>
<evidence type="ECO:0000313" key="2">
    <source>
        <dbReference type="EMBL" id="TWT85070.1"/>
    </source>
</evidence>
<organism evidence="2 3">
    <name type="scientific">Novipirellula herctigrandis</name>
    <dbReference type="NCBI Taxonomy" id="2527986"/>
    <lineage>
        <taxon>Bacteria</taxon>
        <taxon>Pseudomonadati</taxon>
        <taxon>Planctomycetota</taxon>
        <taxon>Planctomycetia</taxon>
        <taxon>Pirellulales</taxon>
        <taxon>Pirellulaceae</taxon>
        <taxon>Novipirellula</taxon>
    </lineage>
</organism>
<feature type="chain" id="PRO_5022824516" description="TIGR03067 domain-containing protein" evidence="1">
    <location>
        <begin position="23"/>
        <end position="160"/>
    </location>
</feature>
<dbReference type="NCBIfam" id="TIGR03067">
    <property type="entry name" value="Planc_TIGR03067"/>
    <property type="match status" value="1"/>
</dbReference>
<feature type="signal peptide" evidence="1">
    <location>
        <begin position="1"/>
        <end position="22"/>
    </location>
</feature>
<protein>
    <recommendedName>
        <fullName evidence="4">TIGR03067 domain-containing protein</fullName>
    </recommendedName>
</protein>
<evidence type="ECO:0000256" key="1">
    <source>
        <dbReference type="SAM" id="SignalP"/>
    </source>
</evidence>
<evidence type="ECO:0008006" key="4">
    <source>
        <dbReference type="Google" id="ProtNLM"/>
    </source>
</evidence>
<name>A0A5C5ZD35_9BACT</name>
<dbReference type="Proteomes" id="UP000315010">
    <property type="component" value="Unassembled WGS sequence"/>
</dbReference>
<dbReference type="RefSeq" id="WP_146403075.1">
    <property type="nucleotide sequence ID" value="NZ_SJPJ01000001.1"/>
</dbReference>
<dbReference type="EMBL" id="SJPJ01000001">
    <property type="protein sequence ID" value="TWT85070.1"/>
    <property type="molecule type" value="Genomic_DNA"/>
</dbReference>
<dbReference type="InterPro" id="IPR017504">
    <property type="entry name" value="CHP03067_Planctomycetes"/>
</dbReference>
<gene>
    <name evidence="2" type="ORF">CA13_65520</name>
</gene>
<comment type="caution">
    <text evidence="2">The sequence shown here is derived from an EMBL/GenBank/DDBJ whole genome shotgun (WGS) entry which is preliminary data.</text>
</comment>
<sequence precursor="true">MRTAVTLSLLLTLIAISGASNAEEHESIHPLIGVWRVVAMEHEGRADSGVSFKGMQYSFDNKTWTTRPGDSTPAGMADRPSLKLTYTVDDSIEPKRLTGTIVHKMQTRTLKAIYKFDSDKLVLCFGAGAWPADFDTSHSKTIRYTAERIPQSSADNHTGG</sequence>
<keyword evidence="1" id="KW-0732">Signal</keyword>
<proteinExistence type="predicted"/>